<accession>A0A7K3WPT7</accession>
<name>A0A7K3WPT7_9FLAO</name>
<organism evidence="8 9">
    <name type="scientific">Cryomorpha ignava</name>
    <dbReference type="NCBI Taxonomy" id="101383"/>
    <lineage>
        <taxon>Bacteria</taxon>
        <taxon>Pseudomonadati</taxon>
        <taxon>Bacteroidota</taxon>
        <taxon>Flavobacteriia</taxon>
        <taxon>Flavobacteriales</taxon>
        <taxon>Cryomorphaceae</taxon>
        <taxon>Cryomorpha</taxon>
    </lineage>
</organism>
<evidence type="ECO:0000256" key="4">
    <source>
        <dbReference type="ARBA" id="ARBA00022729"/>
    </source>
</evidence>
<protein>
    <recommendedName>
        <fullName evidence="7">Dipeptidyl-peptidase</fullName>
        <ecNumber evidence="7">3.4.14.-</ecNumber>
    </recommendedName>
</protein>
<dbReference type="GO" id="GO:0070009">
    <property type="term" value="F:serine-type aminopeptidase activity"/>
    <property type="evidence" value="ECO:0007669"/>
    <property type="project" value="UniProtKB-UniRule"/>
</dbReference>
<dbReference type="AlphaFoldDB" id="A0A7K3WPT7"/>
<comment type="caution">
    <text evidence="8">The sequence shown here is derived from an EMBL/GenBank/DDBJ whole genome shotgun (WGS) entry which is preliminary data.</text>
</comment>
<dbReference type="GO" id="GO:0043171">
    <property type="term" value="P:peptide catabolic process"/>
    <property type="evidence" value="ECO:0007669"/>
    <property type="project" value="UniProtKB-UniRule"/>
</dbReference>
<dbReference type="InterPro" id="IPR019500">
    <property type="entry name" value="Pep_S46"/>
</dbReference>
<dbReference type="PANTHER" id="PTHR38469:SF1">
    <property type="entry name" value="PERIPLASMIC PEPTIDASE SUBFAMILY S1B"/>
    <property type="match status" value="1"/>
</dbReference>
<dbReference type="PANTHER" id="PTHR38469">
    <property type="entry name" value="PERIPLASMIC PEPTIDASE SUBFAMILY S1B"/>
    <property type="match status" value="1"/>
</dbReference>
<dbReference type="EMBL" id="JAAGVY010000013">
    <property type="protein sequence ID" value="NEN23669.1"/>
    <property type="molecule type" value="Genomic_DNA"/>
</dbReference>
<reference evidence="8 9" key="1">
    <citation type="submission" date="2020-02" db="EMBL/GenBank/DDBJ databases">
        <title>Out from the shadows clarifying the taxonomy of the family Cryomorphaceae and related taxa by utilizing the GTDB taxonomic framework.</title>
        <authorList>
            <person name="Bowman J.P."/>
        </authorList>
    </citation>
    <scope>NUCLEOTIDE SEQUENCE [LARGE SCALE GENOMIC DNA]</scope>
    <source>
        <strain evidence="8 9">QSSC 1-22</strain>
    </source>
</reference>
<evidence type="ECO:0000313" key="8">
    <source>
        <dbReference type="EMBL" id="NEN23669.1"/>
    </source>
</evidence>
<proteinExistence type="inferred from homology"/>
<dbReference type="EC" id="3.4.14.-" evidence="7"/>
<evidence type="ECO:0000256" key="2">
    <source>
        <dbReference type="ARBA" id="ARBA00022438"/>
    </source>
</evidence>
<keyword evidence="5 7" id="KW-0378">Hydrolase</keyword>
<dbReference type="GO" id="GO:0008239">
    <property type="term" value="F:dipeptidyl-peptidase activity"/>
    <property type="evidence" value="ECO:0007669"/>
    <property type="project" value="UniProtKB-UniRule"/>
</dbReference>
<dbReference type="SUPFAM" id="SSF50494">
    <property type="entry name" value="Trypsin-like serine proteases"/>
    <property type="match status" value="1"/>
</dbReference>
<comment type="function">
    <text evidence="7">Catalyzes the removal of dipeptides from the N-terminus of oligopeptides.</text>
</comment>
<evidence type="ECO:0000256" key="7">
    <source>
        <dbReference type="RuleBase" id="RU366067"/>
    </source>
</evidence>
<keyword evidence="4" id="KW-0732">Signal</keyword>
<dbReference type="InterPro" id="IPR009003">
    <property type="entry name" value="Peptidase_S1_PA"/>
</dbReference>
<sequence length="711" mass="79337">MWIPSTLAKLVEGDMQNAGLKLSAEDIYSINQSSLKDAIVHFGGGCTASVISEEGLILTNHHCGYSQIQSHSSVENDYLKNGFWAMNHGEELQNPNLTATFVVRIEDVTEFVEKRTKGLKGDEKMAAIADVTRALEKGATEGNGYEASVKPFFYGNAYYMIVTETYRDVRLVGAPPSSIGKFGGDTDNWEWPRHTGDFSLFRIYAAPDNSPADYSVDNVPYTPKYSLPVNMDGLKEGDFTMVFGFPGSTDQYLSSYGVKYITEVQNPVAIAMREASLSVIDAAMESSDKLRIQYAAKQSRISNAYKKWIGQNMGLERFDAVEKKEAQEKLFVDAARAKGFDSYAALPDEFAVLYSENEQYQLARTFLIEFFYYGPEAIRFSTNFKKLASENASLTENGKMKEEKERLRNSIAGFNKDYDAETDRRIMAAQLAIFAERCPDVLNSPTLNTYLAKYGNSKAAADAIYDESMMDNEAGLLKLLDLSGKKQVKILNNDPIYKIGDELLEAYNGKVRAGYENFVNRESEMMEEYVKATMELFPNKKYWPDANSTMRLTYGKMEGSEPQDGLEYKAYTTLDGIVQKYIPGDKEFDVPERLLELQQNGDYGKYATDGELRVCFLGSNHTTGGNSGSPALDGKGQLVGLNFDRTWESTMSDLMFNGEICRNIMVDVKYVLFIVDKFAGAGHLVDEMKLVSSAGAESSRGEQKTVEPVTN</sequence>
<keyword evidence="2 7" id="KW-0031">Aminopeptidase</keyword>
<evidence type="ECO:0000256" key="1">
    <source>
        <dbReference type="ARBA" id="ARBA00010491"/>
    </source>
</evidence>
<dbReference type="Pfam" id="PF10459">
    <property type="entry name" value="Peptidase_S46"/>
    <property type="match status" value="1"/>
</dbReference>
<evidence type="ECO:0000256" key="3">
    <source>
        <dbReference type="ARBA" id="ARBA00022670"/>
    </source>
</evidence>
<keyword evidence="6 7" id="KW-0720">Serine protease</keyword>
<keyword evidence="3 7" id="KW-0645">Protease</keyword>
<evidence type="ECO:0000313" key="9">
    <source>
        <dbReference type="Proteomes" id="UP000486602"/>
    </source>
</evidence>
<dbReference type="Proteomes" id="UP000486602">
    <property type="component" value="Unassembled WGS sequence"/>
</dbReference>
<comment type="similarity">
    <text evidence="1 7">Belongs to the peptidase S46 family.</text>
</comment>
<keyword evidence="9" id="KW-1185">Reference proteome</keyword>
<gene>
    <name evidence="8" type="ORF">G3O08_09160</name>
</gene>
<dbReference type="GO" id="GO:0006508">
    <property type="term" value="P:proteolysis"/>
    <property type="evidence" value="ECO:0007669"/>
    <property type="project" value="UniProtKB-KW"/>
</dbReference>
<evidence type="ECO:0000256" key="6">
    <source>
        <dbReference type="ARBA" id="ARBA00022825"/>
    </source>
</evidence>
<evidence type="ECO:0000256" key="5">
    <source>
        <dbReference type="ARBA" id="ARBA00022801"/>
    </source>
</evidence>